<sequence length="67" mass="7803">MPRELTDYRRNLERLNELFPEKEMLTMTDAARVWGCHRTNIGKHVPFTDRRVSKATLARIMSGGEAK</sequence>
<proteinExistence type="predicted"/>
<organism evidence="1">
    <name type="scientific">Siphoviridae sp. ctvok7</name>
    <dbReference type="NCBI Taxonomy" id="2827596"/>
    <lineage>
        <taxon>Viruses</taxon>
        <taxon>Duplodnaviria</taxon>
        <taxon>Heunggongvirae</taxon>
        <taxon>Uroviricota</taxon>
        <taxon>Caudoviricetes</taxon>
    </lineage>
</organism>
<accession>A0A8S5LLZ1</accession>
<name>A0A8S5LLZ1_9CAUD</name>
<dbReference type="EMBL" id="BK015871">
    <property type="protein sequence ID" value="DAD70914.1"/>
    <property type="molecule type" value="Genomic_DNA"/>
</dbReference>
<protein>
    <submittedName>
        <fullName evidence="1">Uncharacterized protein</fullName>
    </submittedName>
</protein>
<reference evidence="1" key="1">
    <citation type="journal article" date="2021" name="Proc. Natl. Acad. Sci. U.S.A.">
        <title>A Catalog of Tens of Thousands of Viruses from Human Metagenomes Reveals Hidden Associations with Chronic Diseases.</title>
        <authorList>
            <person name="Tisza M.J."/>
            <person name="Buck C.B."/>
        </authorList>
    </citation>
    <scope>NUCLEOTIDE SEQUENCE</scope>
    <source>
        <strain evidence="1">Ctvok7</strain>
    </source>
</reference>
<evidence type="ECO:0000313" key="1">
    <source>
        <dbReference type="EMBL" id="DAD70914.1"/>
    </source>
</evidence>